<evidence type="ECO:0000256" key="5">
    <source>
        <dbReference type="ARBA" id="ARBA00022747"/>
    </source>
</evidence>
<dbReference type="PANTHER" id="PTHR13370:SF3">
    <property type="entry name" value="TRNA (GUANINE(10)-N2)-METHYLTRANSFERASE HOMOLOG"/>
    <property type="match status" value="1"/>
</dbReference>
<dbReference type="EC" id="2.1.1.-" evidence="9"/>
<protein>
    <recommendedName>
        <fullName evidence="9">Methyltransferase</fullName>
        <ecNumber evidence="9">2.1.1.-</ecNumber>
    </recommendedName>
</protein>
<gene>
    <name evidence="11" type="ORF">OQ497_06065</name>
</gene>
<dbReference type="InterPro" id="IPR017985">
    <property type="entry name" value="MeTrfase_CN4_CS"/>
</dbReference>
<evidence type="ECO:0000313" key="11">
    <source>
        <dbReference type="EMBL" id="MCX2563526.1"/>
    </source>
</evidence>
<dbReference type="PROSITE" id="PS00093">
    <property type="entry name" value="N4_MTASE"/>
    <property type="match status" value="1"/>
</dbReference>
<dbReference type="InterPro" id="IPR029063">
    <property type="entry name" value="SAM-dependent_MTases_sf"/>
</dbReference>
<keyword evidence="3" id="KW-0808">Transferase</keyword>
<comment type="catalytic activity">
    <reaction evidence="8">
        <text>a 2'-deoxycytidine in DNA + S-adenosyl-L-methionine = an N(4)-methyl-2'-deoxycytidine in DNA + S-adenosyl-L-homocysteine + H(+)</text>
        <dbReference type="Rhea" id="RHEA:16857"/>
        <dbReference type="Rhea" id="RHEA-COMP:11369"/>
        <dbReference type="Rhea" id="RHEA-COMP:13674"/>
        <dbReference type="ChEBI" id="CHEBI:15378"/>
        <dbReference type="ChEBI" id="CHEBI:57856"/>
        <dbReference type="ChEBI" id="CHEBI:59789"/>
        <dbReference type="ChEBI" id="CHEBI:85452"/>
        <dbReference type="ChEBI" id="CHEBI:137933"/>
        <dbReference type="EC" id="2.1.1.113"/>
    </reaction>
</comment>
<evidence type="ECO:0000256" key="2">
    <source>
        <dbReference type="ARBA" id="ARBA00022603"/>
    </source>
</evidence>
<keyword evidence="12" id="KW-1185">Reference proteome</keyword>
<keyword evidence="6" id="KW-0238">DNA-binding</keyword>
<dbReference type="PRINTS" id="PR00508">
    <property type="entry name" value="S21N4MTFRASE"/>
</dbReference>
<evidence type="ECO:0000256" key="8">
    <source>
        <dbReference type="ARBA" id="ARBA00049120"/>
    </source>
</evidence>
<sequence length="302" mass="34137">MTHTAPEKMLAACFSRNVTTAGRQTIVQGDCLKQIKRLPDACADIIITSPPYNIGLSYNSYDDTMPRLQYLKWLARLSEQLDRILKEDGSFFLNVGGTGADPWLTHEIASAFRHEFILQNNIIWVKSISIDEESFGHFKPINSPRFLNNNYEHIFHFTKTGTNTIDRLAVGVPFKDKSNISRWGHTRDKRCAGNVWHIPYKTVLSKTQKFNHPASFPEELPIRCMKLHGGDNLTVIDPFLGSGTTLAAAEQLGHYGTGFEIDADYIETCVARINTIAESRRAGMPVRKLSRRQQIIQKNSRG</sequence>
<dbReference type="EMBL" id="JAPIUZ010000002">
    <property type="protein sequence ID" value="MCX2563526.1"/>
    <property type="molecule type" value="Genomic_DNA"/>
</dbReference>
<dbReference type="Proteomes" id="UP001301152">
    <property type="component" value="Unassembled WGS sequence"/>
</dbReference>
<name>A0ABT3QE37_9PROT</name>
<reference evidence="11 12" key="1">
    <citation type="submission" date="2022-11" db="EMBL/GenBank/DDBJ databases">
        <title>Genome sequencing of Acetobacter type strain.</title>
        <authorList>
            <person name="Heo J."/>
            <person name="Lee D."/>
            <person name="Han B.-H."/>
            <person name="Hong S.-B."/>
            <person name="Kwon S.-W."/>
        </authorList>
    </citation>
    <scope>NUCLEOTIDE SEQUENCE [LARGE SCALE GENOMIC DNA]</scope>
    <source>
        <strain evidence="11 12">KACC 21253</strain>
    </source>
</reference>
<evidence type="ECO:0000256" key="3">
    <source>
        <dbReference type="ARBA" id="ARBA00022679"/>
    </source>
</evidence>
<evidence type="ECO:0000259" key="10">
    <source>
        <dbReference type="Pfam" id="PF01555"/>
    </source>
</evidence>
<evidence type="ECO:0000313" key="12">
    <source>
        <dbReference type="Proteomes" id="UP001301152"/>
    </source>
</evidence>
<dbReference type="Gene3D" id="3.40.50.150">
    <property type="entry name" value="Vaccinia Virus protein VP39"/>
    <property type="match status" value="1"/>
</dbReference>
<dbReference type="Pfam" id="PF01555">
    <property type="entry name" value="N6_N4_Mtase"/>
    <property type="match status" value="1"/>
</dbReference>
<organism evidence="11 12">
    <name type="scientific">Acetobacter thailandicus</name>
    <dbReference type="NCBI Taxonomy" id="1502842"/>
    <lineage>
        <taxon>Bacteria</taxon>
        <taxon>Pseudomonadati</taxon>
        <taxon>Pseudomonadota</taxon>
        <taxon>Alphaproteobacteria</taxon>
        <taxon>Acetobacterales</taxon>
        <taxon>Acetobacteraceae</taxon>
        <taxon>Acetobacter</taxon>
    </lineage>
</organism>
<evidence type="ECO:0000256" key="6">
    <source>
        <dbReference type="ARBA" id="ARBA00023125"/>
    </source>
</evidence>
<keyword evidence="2" id="KW-0489">Methyltransferase</keyword>
<dbReference type="InterPro" id="IPR002941">
    <property type="entry name" value="DNA_methylase_N4/N6"/>
</dbReference>
<comment type="caution">
    <text evidence="11">The sequence shown here is derived from an EMBL/GenBank/DDBJ whole genome shotgun (WGS) entry which is preliminary data.</text>
</comment>
<proteinExistence type="inferred from homology"/>
<comment type="catalytic activity">
    <reaction evidence="7">
        <text>a 2'-deoxyadenosine in DNA + S-adenosyl-L-methionine = an N(6)-methyl-2'-deoxyadenosine in DNA + S-adenosyl-L-homocysteine + H(+)</text>
        <dbReference type="Rhea" id="RHEA:15197"/>
        <dbReference type="Rhea" id="RHEA-COMP:12418"/>
        <dbReference type="Rhea" id="RHEA-COMP:12419"/>
        <dbReference type="ChEBI" id="CHEBI:15378"/>
        <dbReference type="ChEBI" id="CHEBI:57856"/>
        <dbReference type="ChEBI" id="CHEBI:59789"/>
        <dbReference type="ChEBI" id="CHEBI:90615"/>
        <dbReference type="ChEBI" id="CHEBI:90616"/>
        <dbReference type="EC" id="2.1.1.72"/>
    </reaction>
</comment>
<evidence type="ECO:0000256" key="4">
    <source>
        <dbReference type="ARBA" id="ARBA00022691"/>
    </source>
</evidence>
<dbReference type="SUPFAM" id="SSF53335">
    <property type="entry name" value="S-adenosyl-L-methionine-dependent methyltransferases"/>
    <property type="match status" value="1"/>
</dbReference>
<keyword evidence="4" id="KW-0949">S-adenosyl-L-methionine</keyword>
<evidence type="ECO:0000256" key="1">
    <source>
        <dbReference type="ARBA" id="ARBA00010203"/>
    </source>
</evidence>
<dbReference type="PANTHER" id="PTHR13370">
    <property type="entry name" value="RNA METHYLASE-RELATED"/>
    <property type="match status" value="1"/>
</dbReference>
<evidence type="ECO:0000256" key="9">
    <source>
        <dbReference type="RuleBase" id="RU362026"/>
    </source>
</evidence>
<dbReference type="RefSeq" id="WP_233127719.1">
    <property type="nucleotide sequence ID" value="NZ_JAERKX010000014.1"/>
</dbReference>
<feature type="domain" description="DNA methylase N-4/N-6" evidence="10">
    <location>
        <begin position="44"/>
        <end position="268"/>
    </location>
</feature>
<dbReference type="InterPro" id="IPR001091">
    <property type="entry name" value="RM_Methyltransferase"/>
</dbReference>
<comment type="similarity">
    <text evidence="1">Belongs to the N(4)/N(6)-methyltransferase family. N(4) subfamily.</text>
</comment>
<keyword evidence="5" id="KW-0680">Restriction system</keyword>
<accession>A0ABT3QE37</accession>
<evidence type="ECO:0000256" key="7">
    <source>
        <dbReference type="ARBA" id="ARBA00047942"/>
    </source>
</evidence>